<proteinExistence type="predicted"/>
<feature type="region of interest" description="Disordered" evidence="1">
    <location>
        <begin position="98"/>
        <end position="117"/>
    </location>
</feature>
<organism evidence="3 4">
    <name type="scientific">Marinobacter mobilis</name>
    <dbReference type="NCBI Taxonomy" id="488533"/>
    <lineage>
        <taxon>Bacteria</taxon>
        <taxon>Pseudomonadati</taxon>
        <taxon>Pseudomonadota</taxon>
        <taxon>Gammaproteobacteria</taxon>
        <taxon>Pseudomonadales</taxon>
        <taxon>Marinobacteraceae</taxon>
        <taxon>Marinobacter</taxon>
    </lineage>
</organism>
<keyword evidence="4" id="KW-1185">Reference proteome</keyword>
<evidence type="ECO:0000313" key="4">
    <source>
        <dbReference type="Proteomes" id="UP000199675"/>
    </source>
</evidence>
<feature type="compositionally biased region" description="Basic and acidic residues" evidence="1">
    <location>
        <begin position="100"/>
        <end position="117"/>
    </location>
</feature>
<keyword evidence="2" id="KW-1133">Transmembrane helix</keyword>
<dbReference type="OrthoDB" id="6370543at2"/>
<dbReference type="EMBL" id="FNNE01000003">
    <property type="protein sequence ID" value="SDW64104.1"/>
    <property type="molecule type" value="Genomic_DNA"/>
</dbReference>
<feature type="transmembrane region" description="Helical" evidence="2">
    <location>
        <begin position="6"/>
        <end position="29"/>
    </location>
</feature>
<evidence type="ECO:0000313" key="3">
    <source>
        <dbReference type="EMBL" id="SDW64104.1"/>
    </source>
</evidence>
<dbReference type="Proteomes" id="UP000199675">
    <property type="component" value="Unassembled WGS sequence"/>
</dbReference>
<evidence type="ECO:0000256" key="1">
    <source>
        <dbReference type="SAM" id="MobiDB-lite"/>
    </source>
</evidence>
<gene>
    <name evidence="3" type="ORF">SAMN04487960_103356</name>
</gene>
<dbReference type="RefSeq" id="WP_091812167.1">
    <property type="nucleotide sequence ID" value="NZ_FNNE01000003.1"/>
</dbReference>
<keyword evidence="2" id="KW-0472">Membrane</keyword>
<accession>A0A1H2V857</accession>
<dbReference type="AlphaFoldDB" id="A0A1H2V857"/>
<keyword evidence="2" id="KW-0812">Transmembrane</keyword>
<protein>
    <submittedName>
        <fullName evidence="3">Uncharacterized protein</fullName>
    </submittedName>
</protein>
<reference evidence="3 4" key="1">
    <citation type="submission" date="2016-10" db="EMBL/GenBank/DDBJ databases">
        <authorList>
            <person name="de Groot N.N."/>
        </authorList>
    </citation>
    <scope>NUCLEOTIDE SEQUENCE [LARGE SCALE GENOMIC DNA]</scope>
    <source>
        <strain evidence="3 4">CGMCC 1.7059</strain>
    </source>
</reference>
<sequence>MAFWQQLLIQVAITSVVVISIITIFYCFFLKPFLNKKVQELIQASEAIEPKITAGVKRGVTESLRDIPEAAVKDSTRQFLRFGSDLFENGLSSFLGTADDLARRSPSGRRDSSDDRD</sequence>
<name>A0A1H2V857_9GAMM</name>
<evidence type="ECO:0000256" key="2">
    <source>
        <dbReference type="SAM" id="Phobius"/>
    </source>
</evidence>